<dbReference type="PANTHER" id="PTHR30469:SF38">
    <property type="entry name" value="HLYD FAMILY SECRETION PROTEIN"/>
    <property type="match status" value="1"/>
</dbReference>
<evidence type="ECO:0000256" key="1">
    <source>
        <dbReference type="ARBA" id="ARBA00009477"/>
    </source>
</evidence>
<dbReference type="InterPro" id="IPR006143">
    <property type="entry name" value="RND_pump_MFP"/>
</dbReference>
<dbReference type="PANTHER" id="PTHR30469">
    <property type="entry name" value="MULTIDRUG RESISTANCE PROTEIN MDTA"/>
    <property type="match status" value="1"/>
</dbReference>
<organism evidence="4 5">
    <name type="scientific">Pseudochrobactrum saccharolyticum</name>
    <dbReference type="NCBI Taxonomy" id="354352"/>
    <lineage>
        <taxon>Bacteria</taxon>
        <taxon>Pseudomonadati</taxon>
        <taxon>Pseudomonadota</taxon>
        <taxon>Alphaproteobacteria</taxon>
        <taxon>Hyphomicrobiales</taxon>
        <taxon>Brucellaceae</taxon>
        <taxon>Pseudochrobactrum</taxon>
    </lineage>
</organism>
<evidence type="ECO:0000259" key="3">
    <source>
        <dbReference type="Pfam" id="PF25973"/>
    </source>
</evidence>
<dbReference type="Proteomes" id="UP000531231">
    <property type="component" value="Unassembled WGS sequence"/>
</dbReference>
<dbReference type="GO" id="GO:1990281">
    <property type="term" value="C:efflux pump complex"/>
    <property type="evidence" value="ECO:0007669"/>
    <property type="project" value="TreeGrafter"/>
</dbReference>
<dbReference type="Gene3D" id="2.40.30.170">
    <property type="match status" value="1"/>
</dbReference>
<gene>
    <name evidence="4" type="ORF">HNQ68_002623</name>
</gene>
<dbReference type="Gene3D" id="1.10.287.470">
    <property type="entry name" value="Helix hairpin bin"/>
    <property type="match status" value="1"/>
</dbReference>
<evidence type="ECO:0000313" key="4">
    <source>
        <dbReference type="EMBL" id="MBB5092078.1"/>
    </source>
</evidence>
<reference evidence="4 5" key="1">
    <citation type="submission" date="2020-08" db="EMBL/GenBank/DDBJ databases">
        <title>Genomic Encyclopedia of Type Strains, Phase IV (KMG-IV): sequencing the most valuable type-strain genomes for metagenomic binning, comparative biology and taxonomic classification.</title>
        <authorList>
            <person name="Goeker M."/>
        </authorList>
    </citation>
    <scope>NUCLEOTIDE SEQUENCE [LARGE SCALE GENOMIC DNA]</scope>
    <source>
        <strain evidence="4 5">DSM 25620</strain>
    </source>
</reference>
<dbReference type="NCBIfam" id="TIGR01730">
    <property type="entry name" value="RND_mfp"/>
    <property type="match status" value="1"/>
</dbReference>
<dbReference type="Pfam" id="PF25967">
    <property type="entry name" value="RND-MFP_C"/>
    <property type="match status" value="1"/>
</dbReference>
<accession>A0A7W8AMW7</accession>
<protein>
    <submittedName>
        <fullName evidence="4">RND family efflux transporter MFP subunit</fullName>
    </submittedName>
</protein>
<dbReference type="AlphaFoldDB" id="A0A7W8AMW7"/>
<feature type="domain" description="CzcB-like barrel-sandwich hybrid" evidence="3">
    <location>
        <begin position="57"/>
        <end position="193"/>
    </location>
</feature>
<name>A0A7W8AMW7_9HYPH</name>
<dbReference type="Gene3D" id="2.40.50.100">
    <property type="match status" value="1"/>
</dbReference>
<evidence type="ECO:0000313" key="5">
    <source>
        <dbReference type="Proteomes" id="UP000531231"/>
    </source>
</evidence>
<comment type="caution">
    <text evidence="4">The sequence shown here is derived from an EMBL/GenBank/DDBJ whole genome shotgun (WGS) entry which is preliminary data.</text>
</comment>
<comment type="similarity">
    <text evidence="1">Belongs to the membrane fusion protein (MFP) (TC 8.A.1) family.</text>
</comment>
<dbReference type="SUPFAM" id="SSF111369">
    <property type="entry name" value="HlyD-like secretion proteins"/>
    <property type="match status" value="1"/>
</dbReference>
<keyword evidence="5" id="KW-1185">Reference proteome</keyword>
<dbReference type="InterPro" id="IPR058627">
    <property type="entry name" value="MdtA-like_C"/>
</dbReference>
<dbReference type="EMBL" id="JACHIL010000004">
    <property type="protein sequence ID" value="MBB5092078.1"/>
    <property type="molecule type" value="Genomic_DNA"/>
</dbReference>
<dbReference type="GO" id="GO:0015562">
    <property type="term" value="F:efflux transmembrane transporter activity"/>
    <property type="evidence" value="ECO:0007669"/>
    <property type="project" value="TreeGrafter"/>
</dbReference>
<dbReference type="InterPro" id="IPR058647">
    <property type="entry name" value="BSH_CzcB-like"/>
</dbReference>
<proteinExistence type="inferred from homology"/>
<dbReference type="Gene3D" id="2.40.420.20">
    <property type="match status" value="1"/>
</dbReference>
<evidence type="ECO:0000259" key="2">
    <source>
        <dbReference type="Pfam" id="PF25967"/>
    </source>
</evidence>
<dbReference type="Pfam" id="PF25973">
    <property type="entry name" value="BSH_CzcB"/>
    <property type="match status" value="1"/>
</dbReference>
<sequence length="367" mass="38908">MFASVCSVFAQANPPSQQPVTNAHSVAVSAQTVRVSDYRPKLVQTGTIAARNLINLAFRASGQVTERSADVGQKVEAGELLARIDAVEQQAGLRSALASLNAAQAQLIQATANYTRQQALLDQGFTTRSQFGTAEETKQRAEAALISAQSQMKNAQDMMSYTELRAPRAGVVTARNIETGQLVQAAQTAFVIAADGERDAVFDVQEALAAHAESMEQQGGKQALPQVSLTLVSDPSVTATGHVREVAPVVNATTGTVRIKVELDTPPPAMTLAAPVTGSLQLPVVRAVILPWSAMTSQGGKPAVWVLDPQTKTVSSALVRIMDYEREKIIISEGLQDGQMVITRGGQLLSEGAVVELLVADEQKVTQ</sequence>
<feature type="domain" description="Multidrug resistance protein MdtA-like C-terminal permuted SH3" evidence="2">
    <location>
        <begin position="287"/>
        <end position="347"/>
    </location>
</feature>
<dbReference type="RefSeq" id="WP_170265280.1">
    <property type="nucleotide sequence ID" value="NZ_JACHIL010000004.1"/>
</dbReference>